<dbReference type="GO" id="GO:0001522">
    <property type="term" value="P:pseudouridine synthesis"/>
    <property type="evidence" value="ECO:0007669"/>
    <property type="project" value="InterPro"/>
</dbReference>
<accession>A0A7S4V3X4</accession>
<dbReference type="SUPFAM" id="SSF55120">
    <property type="entry name" value="Pseudouridine synthase"/>
    <property type="match status" value="1"/>
</dbReference>
<dbReference type="PANTHER" id="PTHR21600">
    <property type="entry name" value="MITOCHONDRIAL RNA PSEUDOURIDINE SYNTHASE"/>
    <property type="match status" value="1"/>
</dbReference>
<dbReference type="InterPro" id="IPR006145">
    <property type="entry name" value="PsdUridine_synth_RsuA/RluA"/>
</dbReference>
<evidence type="ECO:0000259" key="2">
    <source>
        <dbReference type="Pfam" id="PF00849"/>
    </source>
</evidence>
<proteinExistence type="predicted"/>
<dbReference type="GO" id="GO:0009982">
    <property type="term" value="F:pseudouridine synthase activity"/>
    <property type="evidence" value="ECO:0007669"/>
    <property type="project" value="InterPro"/>
</dbReference>
<dbReference type="Pfam" id="PF00849">
    <property type="entry name" value="PseudoU_synth_2"/>
    <property type="match status" value="1"/>
</dbReference>
<evidence type="ECO:0000313" key="3">
    <source>
        <dbReference type="EMBL" id="CAE4562852.1"/>
    </source>
</evidence>
<dbReference type="InterPro" id="IPR020103">
    <property type="entry name" value="PsdUridine_synth_cat_dom_sf"/>
</dbReference>
<feature type="signal peptide" evidence="1">
    <location>
        <begin position="1"/>
        <end position="33"/>
    </location>
</feature>
<gene>
    <name evidence="3" type="ORF">AMON00008_LOCUS2471</name>
</gene>
<reference evidence="3" key="1">
    <citation type="submission" date="2021-01" db="EMBL/GenBank/DDBJ databases">
        <authorList>
            <person name="Corre E."/>
            <person name="Pelletier E."/>
            <person name="Niang G."/>
            <person name="Scheremetjew M."/>
            <person name="Finn R."/>
            <person name="Kale V."/>
            <person name="Holt S."/>
            <person name="Cochrane G."/>
            <person name="Meng A."/>
            <person name="Brown T."/>
            <person name="Cohen L."/>
        </authorList>
    </citation>
    <scope>NUCLEOTIDE SEQUENCE</scope>
    <source>
        <strain evidence="3">CCMP3105</strain>
    </source>
</reference>
<protein>
    <recommendedName>
        <fullName evidence="2">Pseudouridine synthase RsuA/RluA-like domain-containing protein</fullName>
    </recommendedName>
</protein>
<dbReference type="AlphaFoldDB" id="A0A7S4V3X4"/>
<feature type="domain" description="Pseudouridine synthase RsuA/RluA-like" evidence="2">
    <location>
        <begin position="48"/>
        <end position="190"/>
    </location>
</feature>
<name>A0A7S4V3X4_9DINO</name>
<organism evidence="3">
    <name type="scientific">Alexandrium monilatum</name>
    <dbReference type="NCBI Taxonomy" id="311494"/>
    <lineage>
        <taxon>Eukaryota</taxon>
        <taxon>Sar</taxon>
        <taxon>Alveolata</taxon>
        <taxon>Dinophyceae</taxon>
        <taxon>Gonyaulacales</taxon>
        <taxon>Pyrocystaceae</taxon>
        <taxon>Alexandrium</taxon>
    </lineage>
</organism>
<evidence type="ECO:0000256" key="1">
    <source>
        <dbReference type="SAM" id="SignalP"/>
    </source>
</evidence>
<dbReference type="InterPro" id="IPR050188">
    <property type="entry name" value="RluA_PseudoU_synthase"/>
</dbReference>
<feature type="chain" id="PRO_5030672519" description="Pseudouridine synthase RsuA/RluA-like domain-containing protein" evidence="1">
    <location>
        <begin position="34"/>
        <end position="263"/>
    </location>
</feature>
<dbReference type="EMBL" id="HBNR01003505">
    <property type="protein sequence ID" value="CAE4562852.1"/>
    <property type="molecule type" value="Transcribed_RNA"/>
</dbReference>
<dbReference type="GO" id="GO:0003723">
    <property type="term" value="F:RNA binding"/>
    <property type="evidence" value="ECO:0007669"/>
    <property type="project" value="InterPro"/>
</dbReference>
<keyword evidence="1" id="KW-0732">Signal</keyword>
<dbReference type="Gene3D" id="3.30.2350.10">
    <property type="entry name" value="Pseudouridine synthase"/>
    <property type="match status" value="1"/>
</dbReference>
<sequence>MWPAWSRRPSRRICRLPVTACLVWHCLLPPAQPSAVVLKTVFQRGGTLVVHKPAGLSSEQRDPAGESALRLLRRRHPDAQLPHRLDRLTGGVLVVATEREALRWHNSAIKEKRWGPKVYVARLAGSSVRTGEHRAFMRAKGKRAEVGKGKVARLDVLLAAPVSGLEGSAVDVVILLRTGRYHQIRAMMAAEGAPVLGDELYGGGNRHTPLLTHALLGLPLPDGGFQVVRAAELAPRGCAPVSRAVRDHLEMLSEDVQRERQGQ</sequence>